<dbReference type="AlphaFoldDB" id="A0A0B0N5N0"/>
<evidence type="ECO:0000313" key="1">
    <source>
        <dbReference type="EMBL" id="KHG07159.1"/>
    </source>
</evidence>
<dbReference type="Proteomes" id="UP000032142">
    <property type="component" value="Unassembled WGS sequence"/>
</dbReference>
<accession>A0A0B0N5N0</accession>
<evidence type="ECO:0000313" key="2">
    <source>
        <dbReference type="Proteomes" id="UP000032142"/>
    </source>
</evidence>
<gene>
    <name evidence="1" type="ORF">F383_34611</name>
</gene>
<protein>
    <submittedName>
        <fullName evidence="1">Uncharacterized protein</fullName>
    </submittedName>
</protein>
<sequence length="36" mass="4395">MSLVYPNLFLKFDWYFSLTELSSNMSVESFTQFMKY</sequence>
<dbReference type="EMBL" id="JRRC01468776">
    <property type="protein sequence ID" value="KHG07159.1"/>
    <property type="molecule type" value="Genomic_DNA"/>
</dbReference>
<comment type="caution">
    <text evidence="1">The sequence shown here is derived from an EMBL/GenBank/DDBJ whole genome shotgun (WGS) entry which is preliminary data.</text>
</comment>
<organism evidence="1 2">
    <name type="scientific">Gossypium arboreum</name>
    <name type="common">Tree cotton</name>
    <name type="synonym">Gossypium nanking</name>
    <dbReference type="NCBI Taxonomy" id="29729"/>
    <lineage>
        <taxon>Eukaryota</taxon>
        <taxon>Viridiplantae</taxon>
        <taxon>Streptophyta</taxon>
        <taxon>Embryophyta</taxon>
        <taxon>Tracheophyta</taxon>
        <taxon>Spermatophyta</taxon>
        <taxon>Magnoliopsida</taxon>
        <taxon>eudicotyledons</taxon>
        <taxon>Gunneridae</taxon>
        <taxon>Pentapetalae</taxon>
        <taxon>rosids</taxon>
        <taxon>malvids</taxon>
        <taxon>Malvales</taxon>
        <taxon>Malvaceae</taxon>
        <taxon>Malvoideae</taxon>
        <taxon>Gossypium</taxon>
    </lineage>
</organism>
<proteinExistence type="predicted"/>
<name>A0A0B0N5N0_GOSAR</name>
<reference evidence="2" key="1">
    <citation type="submission" date="2014-09" db="EMBL/GenBank/DDBJ databases">
        <authorList>
            <person name="Mudge J."/>
            <person name="Ramaraj T."/>
            <person name="Lindquist I.E."/>
            <person name="Bharti A.K."/>
            <person name="Sundararajan A."/>
            <person name="Cameron C.T."/>
            <person name="Woodward J.E."/>
            <person name="May G.D."/>
            <person name="Brubaker C."/>
            <person name="Broadhvest J."/>
            <person name="Wilkins T.A."/>
        </authorList>
    </citation>
    <scope>NUCLEOTIDE SEQUENCE</scope>
    <source>
        <strain evidence="2">cv. AKA8401</strain>
    </source>
</reference>
<keyword evidence="2" id="KW-1185">Reference proteome</keyword>